<evidence type="ECO:0000256" key="3">
    <source>
        <dbReference type="ARBA" id="ARBA00012284"/>
    </source>
</evidence>
<sequence length="886" mass="97239">MSTHIEVSHRAQFLLSDHSQPSSKTPPGSNKKLIANMLAQNRPFVQAGSYFPDWGYACAGQSDAAEEAHWPPFWNASIAYFSEKYHSETLPQWTPHLASPDSAALASFLFGVISHGIADASWHSLGMDEGFIETMQHSMFDGSYSDSHSNADIGGEFMLARMGSSHVIEDTWHIPTNDIVAIYDRMGHNVTAGQLNTCMLLGYTAAQANKLVGRYLFPGWASKSPFLTEQYFSFFRGGIDDMAMWVAECWTIAINWFITGTMNPLCKNMGVDWAPTPEKDAFTVSTAQRASIRHRLFRELPEYQPENTTRVTSTLIQCLKDSFVNSTEFSTIDTRGDMLSATTIRLSSTSPVLAFLFRKCTENLYIHATNSAQPIKSIALSRISHLAQIGIDLARAGFDQIQTTVRTYLGIGCSSIDRLSIPQERISFTSRESYAALGFSMTSGDFDGDGRPDLVVGAPGYSAHSGAAFIFYGKGMYTKERIHSEFIEDAASLILRQAANDTDSIGARFGTSMTVVDMNQDGVDDLAISAPMYRAHIQRMKKKDPRKPRFDDDQFLVLGTTLYGLDVNGDGFKDLIVGSPYASPLSGTHQRGMVQAFFSSSMHIGIISHLDSDWTVSGTQDYEWFGKSVDIMVDQDSRILLVGSPGYKLINIRKNVASRHKTKSSGRIYGYLLGVFQRPIIKFTLSSASDYAQFGSNVRVVNNGVVAVGAPSQTSDLSSRRFMNLPGILISHLDIGYQAGIVHVLDLSALFGDKVLHRDVLPIAELHGSGSLGHFGAVIEMDVNHQGIFIAEHMVEAETGKLRWIPLSGLTGRLSVSDVGSYSACWTTDLPRMQFGRSFVSLHGIGLVISSTNAAFTKSHDNISAPNFSHGFGDGAVHILFDDHFG</sequence>
<dbReference type="PROSITE" id="PS51470">
    <property type="entry name" value="FG_GAP"/>
    <property type="match status" value="1"/>
</dbReference>
<dbReference type="InterPro" id="IPR013517">
    <property type="entry name" value="FG-GAP"/>
</dbReference>
<evidence type="ECO:0000256" key="12">
    <source>
        <dbReference type="PROSITE-ProRule" id="PRU00803"/>
    </source>
</evidence>
<comment type="catalytic activity">
    <reaction evidence="11">
        <text>a 6-(alpha-D-glucosaminyl)-1-(1,2-diacyl-sn-glycero-3-phospho)-1D-myo-inositol + H2O = 6-(alpha-D-glucosaminyl)-1D-myo-inositol + a 1,2-diacyl-sn-glycero-3-phosphate + H(+)</text>
        <dbReference type="Rhea" id="RHEA:10832"/>
        <dbReference type="ChEBI" id="CHEBI:15377"/>
        <dbReference type="ChEBI" id="CHEBI:15378"/>
        <dbReference type="ChEBI" id="CHEBI:57997"/>
        <dbReference type="ChEBI" id="CHEBI:58608"/>
        <dbReference type="ChEBI" id="CHEBI:58700"/>
        <dbReference type="EC" id="3.1.4.50"/>
    </reaction>
</comment>
<comment type="similarity">
    <text evidence="2">Belongs to the GPLD1 family.</text>
</comment>
<dbReference type="Gene3D" id="2.130.10.130">
    <property type="entry name" value="Integrin alpha, N-terminal"/>
    <property type="match status" value="2"/>
</dbReference>
<evidence type="ECO:0000256" key="4">
    <source>
        <dbReference type="ARBA" id="ARBA00015988"/>
    </source>
</evidence>
<organism evidence="14 15">
    <name type="scientific">Batrachochytrium salamandrivorans</name>
    <dbReference type="NCBI Taxonomy" id="1357716"/>
    <lineage>
        <taxon>Eukaryota</taxon>
        <taxon>Fungi</taxon>
        <taxon>Fungi incertae sedis</taxon>
        <taxon>Chytridiomycota</taxon>
        <taxon>Chytridiomycota incertae sedis</taxon>
        <taxon>Chytridiomycetes</taxon>
        <taxon>Rhizophydiales</taxon>
        <taxon>Rhizophydiales incertae sedis</taxon>
        <taxon>Batrachochytrium</taxon>
    </lineage>
</organism>
<protein>
    <recommendedName>
        <fullName evidence="4">Phosphatidylinositol-glycan-specific phospholipase D</fullName>
        <ecNumber evidence="3">3.1.4.50</ecNumber>
    </recommendedName>
    <alternativeName>
        <fullName evidence="10">Glycosyl-phosphatidylinositol-specific phospholipase D</fullName>
    </alternativeName>
</protein>
<evidence type="ECO:0000313" key="14">
    <source>
        <dbReference type="EMBL" id="KAH6589628.1"/>
    </source>
</evidence>
<keyword evidence="9" id="KW-0325">Glycoprotein</keyword>
<feature type="domain" description="Phospholipase C/D" evidence="13">
    <location>
        <begin position="24"/>
        <end position="198"/>
    </location>
</feature>
<name>A0ABQ8F0F6_9FUNG</name>
<keyword evidence="6" id="KW-0732">Signal</keyword>
<evidence type="ECO:0000259" key="13">
    <source>
        <dbReference type="Pfam" id="PF00882"/>
    </source>
</evidence>
<dbReference type="Pfam" id="PF01839">
    <property type="entry name" value="FG-GAP"/>
    <property type="match status" value="3"/>
</dbReference>
<keyword evidence="8" id="KW-0378">Hydrolase</keyword>
<gene>
    <name evidence="14" type="ORF">BASA50_009884</name>
</gene>
<accession>A0ABQ8F0F6</accession>
<dbReference type="PANTHER" id="PTHR23221:SF7">
    <property type="entry name" value="PHOSPHATIDYLINOSITOL-GLYCAN-SPECIFIC PHOSPHOLIPASE D"/>
    <property type="match status" value="1"/>
</dbReference>
<evidence type="ECO:0000256" key="7">
    <source>
        <dbReference type="ARBA" id="ARBA00022737"/>
    </source>
</evidence>
<keyword evidence="5" id="KW-0964">Secreted</keyword>
<dbReference type="InterPro" id="IPR028994">
    <property type="entry name" value="Integrin_alpha_N"/>
</dbReference>
<evidence type="ECO:0000256" key="1">
    <source>
        <dbReference type="ARBA" id="ARBA00004613"/>
    </source>
</evidence>
<dbReference type="InterPro" id="IPR029002">
    <property type="entry name" value="PLPC/GPLD1"/>
</dbReference>
<dbReference type="SUPFAM" id="SSF69318">
    <property type="entry name" value="Integrin alpha N-terminal domain"/>
    <property type="match status" value="1"/>
</dbReference>
<dbReference type="Proteomes" id="UP001648503">
    <property type="component" value="Unassembled WGS sequence"/>
</dbReference>
<evidence type="ECO:0000256" key="9">
    <source>
        <dbReference type="ARBA" id="ARBA00023180"/>
    </source>
</evidence>
<dbReference type="InterPro" id="IPR013519">
    <property type="entry name" value="Int_alpha_beta-p"/>
</dbReference>
<evidence type="ECO:0000256" key="10">
    <source>
        <dbReference type="ARBA" id="ARBA00029753"/>
    </source>
</evidence>
<dbReference type="SMART" id="SM00191">
    <property type="entry name" value="Int_alpha"/>
    <property type="match status" value="4"/>
</dbReference>
<keyword evidence="7" id="KW-0677">Repeat</keyword>
<evidence type="ECO:0000256" key="11">
    <source>
        <dbReference type="ARBA" id="ARBA00093237"/>
    </source>
</evidence>
<reference evidence="14 15" key="1">
    <citation type="submission" date="2021-02" db="EMBL/GenBank/DDBJ databases">
        <title>Variation within the Batrachochytrium salamandrivorans European outbreak.</title>
        <authorList>
            <person name="Kelly M."/>
            <person name="Pasmans F."/>
            <person name="Shea T.P."/>
            <person name="Munoz J.F."/>
            <person name="Carranza S."/>
            <person name="Cuomo C.A."/>
            <person name="Martel A."/>
        </authorList>
    </citation>
    <scope>NUCLEOTIDE SEQUENCE [LARGE SCALE GENOMIC DNA]</scope>
    <source>
        <strain evidence="14 15">AMFP18/2</strain>
    </source>
</reference>
<proteinExistence type="inferred from homology"/>
<evidence type="ECO:0000256" key="8">
    <source>
        <dbReference type="ARBA" id="ARBA00022801"/>
    </source>
</evidence>
<comment type="caution">
    <text evidence="14">The sequence shown here is derived from an EMBL/GenBank/DDBJ whole genome shotgun (WGS) entry which is preliminary data.</text>
</comment>
<feature type="repeat" description="FG-GAP" evidence="12">
    <location>
        <begin position="423"/>
        <end position="480"/>
    </location>
</feature>
<evidence type="ECO:0000256" key="2">
    <source>
        <dbReference type="ARBA" id="ARBA00008652"/>
    </source>
</evidence>
<keyword evidence="15" id="KW-1185">Reference proteome</keyword>
<dbReference type="EMBL" id="JAFCIX010000443">
    <property type="protein sequence ID" value="KAH6589628.1"/>
    <property type="molecule type" value="Genomic_DNA"/>
</dbReference>
<dbReference type="PANTHER" id="PTHR23221">
    <property type="entry name" value="GLYCOSYLPHOSPHATIDYLINOSITOL PHOSPHOLIPASE D"/>
    <property type="match status" value="1"/>
</dbReference>
<evidence type="ECO:0000256" key="5">
    <source>
        <dbReference type="ARBA" id="ARBA00022525"/>
    </source>
</evidence>
<dbReference type="Pfam" id="PF00882">
    <property type="entry name" value="Zn_dep_PLPC"/>
    <property type="match status" value="1"/>
</dbReference>
<dbReference type="EC" id="3.1.4.50" evidence="3"/>
<evidence type="ECO:0000313" key="15">
    <source>
        <dbReference type="Proteomes" id="UP001648503"/>
    </source>
</evidence>
<evidence type="ECO:0000256" key="6">
    <source>
        <dbReference type="ARBA" id="ARBA00022729"/>
    </source>
</evidence>
<comment type="subcellular location">
    <subcellularLocation>
        <location evidence="1">Secreted</location>
    </subcellularLocation>
</comment>